<dbReference type="InterPro" id="IPR035959">
    <property type="entry name" value="RutC-like_sf"/>
</dbReference>
<dbReference type="EMBL" id="CP043046">
    <property type="protein sequence ID" value="QEI07430.1"/>
    <property type="molecule type" value="Genomic_DNA"/>
</dbReference>
<reference evidence="1 2" key="1">
    <citation type="submission" date="2019-08" db="EMBL/GenBank/DDBJ databases">
        <title>Amphibian skin-associated Pigmentiphaga: genome sequence and occurrence across geography and hosts.</title>
        <authorList>
            <person name="Bletz M.C."/>
            <person name="Bunk B."/>
            <person name="Sproeer C."/>
            <person name="Biwer P."/>
            <person name="Reiter S."/>
            <person name="Rabemananjara F.C.E."/>
            <person name="Schulz S."/>
            <person name="Overmann J."/>
            <person name="Vences M."/>
        </authorList>
    </citation>
    <scope>NUCLEOTIDE SEQUENCE [LARGE SCALE GENOMIC DNA]</scope>
    <source>
        <strain evidence="1 2">Mada1488</strain>
    </source>
</reference>
<dbReference type="InterPro" id="IPR035709">
    <property type="entry name" value="YoaB-like"/>
</dbReference>
<dbReference type="AlphaFoldDB" id="A0A5C0B2L4"/>
<dbReference type="OrthoDB" id="6899345at2"/>
<dbReference type="PANTHER" id="PTHR47328">
    <property type="match status" value="1"/>
</dbReference>
<dbReference type="RefSeq" id="WP_148816477.1">
    <property type="nucleotide sequence ID" value="NZ_CP043046.1"/>
</dbReference>
<dbReference type="Gene3D" id="3.30.1330.40">
    <property type="entry name" value="RutC-like"/>
    <property type="match status" value="1"/>
</dbReference>
<dbReference type="PANTHER" id="PTHR47328:SF1">
    <property type="entry name" value="RUTC FAMILY PROTEIN YOAB"/>
    <property type="match status" value="1"/>
</dbReference>
<name>A0A5C0B2L4_9BURK</name>
<evidence type="ECO:0000313" key="1">
    <source>
        <dbReference type="EMBL" id="QEI07430.1"/>
    </source>
</evidence>
<dbReference type="KEGG" id="pacr:FXN63_17475"/>
<protein>
    <submittedName>
        <fullName evidence="1">RidA family protein</fullName>
    </submittedName>
</protein>
<dbReference type="InterPro" id="IPR006175">
    <property type="entry name" value="YjgF/YER057c/UK114"/>
</dbReference>
<evidence type="ECO:0000313" key="2">
    <source>
        <dbReference type="Proteomes" id="UP000325161"/>
    </source>
</evidence>
<dbReference type="Pfam" id="PF01042">
    <property type="entry name" value="Ribonuc_L-PSP"/>
    <property type="match status" value="1"/>
</dbReference>
<keyword evidence="2" id="KW-1185">Reference proteome</keyword>
<accession>A0A5C0B2L4</accession>
<organism evidence="1 2">
    <name type="scientific">Pigmentiphaga aceris</name>
    <dbReference type="NCBI Taxonomy" id="1940612"/>
    <lineage>
        <taxon>Bacteria</taxon>
        <taxon>Pseudomonadati</taxon>
        <taxon>Pseudomonadota</taxon>
        <taxon>Betaproteobacteria</taxon>
        <taxon>Burkholderiales</taxon>
        <taxon>Alcaligenaceae</taxon>
        <taxon>Pigmentiphaga</taxon>
    </lineage>
</organism>
<sequence>MNDITRIATDKRRSRAVVYNGMVFVGGQTADDRSQDIRGQTQQTLAKIEKFLAEAGTDKSRLLTAQIWIKDLKADFAGMNEVWDAWTAPGAASTRATAQCEMGAPDVLVEIIVTAAVGKTAA</sequence>
<dbReference type="CDD" id="cd06150">
    <property type="entry name" value="YjgF_YER057c_UK114_like_2"/>
    <property type="match status" value="1"/>
</dbReference>
<gene>
    <name evidence="1" type="ORF">FXN63_17475</name>
</gene>
<dbReference type="Proteomes" id="UP000325161">
    <property type="component" value="Chromosome"/>
</dbReference>
<dbReference type="SUPFAM" id="SSF55298">
    <property type="entry name" value="YjgF-like"/>
    <property type="match status" value="1"/>
</dbReference>
<proteinExistence type="predicted"/>